<keyword evidence="1" id="KW-0472">Membrane</keyword>
<evidence type="ECO:0000256" key="1">
    <source>
        <dbReference type="SAM" id="Phobius"/>
    </source>
</evidence>
<feature type="transmembrane region" description="Helical" evidence="1">
    <location>
        <begin position="73"/>
        <end position="98"/>
    </location>
</feature>
<organism evidence="2 3">
    <name type="scientific">Fasciolopsis buskii</name>
    <dbReference type="NCBI Taxonomy" id="27845"/>
    <lineage>
        <taxon>Eukaryota</taxon>
        <taxon>Metazoa</taxon>
        <taxon>Spiralia</taxon>
        <taxon>Lophotrochozoa</taxon>
        <taxon>Platyhelminthes</taxon>
        <taxon>Trematoda</taxon>
        <taxon>Digenea</taxon>
        <taxon>Plagiorchiida</taxon>
        <taxon>Echinostomata</taxon>
        <taxon>Echinostomatoidea</taxon>
        <taxon>Fasciolidae</taxon>
        <taxon>Fasciolopsis</taxon>
    </lineage>
</organism>
<dbReference type="AlphaFoldDB" id="A0A8E0VK65"/>
<evidence type="ECO:0000313" key="2">
    <source>
        <dbReference type="EMBL" id="KAA0193164.1"/>
    </source>
</evidence>
<evidence type="ECO:0000313" key="3">
    <source>
        <dbReference type="Proteomes" id="UP000728185"/>
    </source>
</evidence>
<dbReference type="Proteomes" id="UP000728185">
    <property type="component" value="Unassembled WGS sequence"/>
</dbReference>
<dbReference type="EMBL" id="LUCM01005216">
    <property type="protein sequence ID" value="KAA0193164.1"/>
    <property type="molecule type" value="Genomic_DNA"/>
</dbReference>
<gene>
    <name evidence="2" type="ORF">FBUS_02480</name>
</gene>
<accession>A0A8E0VK65</accession>
<proteinExistence type="predicted"/>
<dbReference type="OrthoDB" id="10488652at2759"/>
<keyword evidence="1" id="KW-1133">Transmembrane helix</keyword>
<reference evidence="2" key="1">
    <citation type="submission" date="2019-05" db="EMBL/GenBank/DDBJ databases">
        <title>Annotation for the trematode Fasciolopsis buski.</title>
        <authorList>
            <person name="Choi Y.-J."/>
        </authorList>
    </citation>
    <scope>NUCLEOTIDE SEQUENCE</scope>
    <source>
        <strain evidence="2">HT</strain>
        <tissue evidence="2">Whole worm</tissue>
    </source>
</reference>
<feature type="transmembrane region" description="Helical" evidence="1">
    <location>
        <begin position="14"/>
        <end position="33"/>
    </location>
</feature>
<sequence length="125" mass="13920">MPLYKKFVNRTSRVLRAMVPYLFLTYVMTTIAASEVPVTEAKTTAKPALINRIAQMVSSVQGSERLLWSTDPILYALTGSSLGLLLLILFLLICLLCCTTCYVSQDTKNGHGWFFRRHPSVGGEC</sequence>
<comment type="caution">
    <text evidence="2">The sequence shown here is derived from an EMBL/GenBank/DDBJ whole genome shotgun (WGS) entry which is preliminary data.</text>
</comment>
<keyword evidence="3" id="KW-1185">Reference proteome</keyword>
<name>A0A8E0VK65_9TREM</name>
<protein>
    <submittedName>
        <fullName evidence="2">Uncharacterized protein</fullName>
    </submittedName>
</protein>
<keyword evidence="1" id="KW-0812">Transmembrane</keyword>